<feature type="domain" description="Co-chaperone DjlA N-terminal" evidence="1">
    <location>
        <begin position="8"/>
        <end position="122"/>
    </location>
</feature>
<reference evidence="2 3" key="1">
    <citation type="submission" date="2019-08" db="EMBL/GenBank/DDBJ databases">
        <title>Hyperibacter terrae gen. nov., sp. nov. and Hyperibacter viscosus sp. nov., two new members in the family Rhodospirillaceae isolated from the rhizosphere of Hypericum perforatum.</title>
        <authorList>
            <person name="Noviana Z."/>
        </authorList>
    </citation>
    <scope>NUCLEOTIDE SEQUENCE [LARGE SCALE GENOMIC DNA]</scope>
    <source>
        <strain evidence="2 3">R5913</strain>
    </source>
</reference>
<evidence type="ECO:0000259" key="1">
    <source>
        <dbReference type="Pfam" id="PF05099"/>
    </source>
</evidence>
<dbReference type="Gene3D" id="1.10.3680.10">
    <property type="entry name" value="TerB-like"/>
    <property type="match status" value="1"/>
</dbReference>
<dbReference type="InterPro" id="IPR029024">
    <property type="entry name" value="TerB-like"/>
</dbReference>
<dbReference type="EMBL" id="CP042906">
    <property type="protein sequence ID" value="QEX19241.1"/>
    <property type="molecule type" value="Genomic_DNA"/>
</dbReference>
<dbReference type="OrthoDB" id="8448017at2"/>
<protein>
    <recommendedName>
        <fullName evidence="1">Co-chaperone DjlA N-terminal domain-containing protein</fullName>
    </recommendedName>
</protein>
<evidence type="ECO:0000313" key="3">
    <source>
        <dbReference type="Proteomes" id="UP000326202"/>
    </source>
</evidence>
<gene>
    <name evidence="2" type="ORF">FRZ44_45540</name>
</gene>
<dbReference type="Proteomes" id="UP000326202">
    <property type="component" value="Chromosome"/>
</dbReference>
<dbReference type="RefSeq" id="WP_151179327.1">
    <property type="nucleotide sequence ID" value="NZ_CP042906.1"/>
</dbReference>
<organism evidence="2 3">
    <name type="scientific">Hypericibacter terrae</name>
    <dbReference type="NCBI Taxonomy" id="2602015"/>
    <lineage>
        <taxon>Bacteria</taxon>
        <taxon>Pseudomonadati</taxon>
        <taxon>Pseudomonadota</taxon>
        <taxon>Alphaproteobacteria</taxon>
        <taxon>Rhodospirillales</taxon>
        <taxon>Dongiaceae</taxon>
        <taxon>Hypericibacter</taxon>
    </lineage>
</organism>
<dbReference type="InterPro" id="IPR007791">
    <property type="entry name" value="DjlA_N"/>
</dbReference>
<keyword evidence="3" id="KW-1185">Reference proteome</keyword>
<proteinExistence type="predicted"/>
<dbReference type="AlphaFoldDB" id="A0A5J6MQ03"/>
<evidence type="ECO:0000313" key="2">
    <source>
        <dbReference type="EMBL" id="QEX19241.1"/>
    </source>
</evidence>
<sequence>MAKISHHAALIYTMMMVSASDRNMSDAELGSIGDMVLHLPVFEGFDRKRLPKVGADFAKLLQQDDGLDDALSLIRKALPKKLRETAYALACEVAAADGKASQEELRLLELIRNHLDIDRLTAAAIETGARVRHRTA</sequence>
<name>A0A5J6MQ03_9PROT</name>
<dbReference type="Pfam" id="PF05099">
    <property type="entry name" value="TerB"/>
    <property type="match status" value="1"/>
</dbReference>
<accession>A0A5J6MQ03</accession>
<dbReference type="KEGG" id="htq:FRZ44_45540"/>
<dbReference type="CDD" id="cd07176">
    <property type="entry name" value="terB"/>
    <property type="match status" value="1"/>
</dbReference>
<dbReference type="SUPFAM" id="SSF158682">
    <property type="entry name" value="TerB-like"/>
    <property type="match status" value="1"/>
</dbReference>